<dbReference type="OrthoDB" id="3197085at2"/>
<dbReference type="SUPFAM" id="SSF116734">
    <property type="entry name" value="DNA methylase specificity domain"/>
    <property type="match status" value="2"/>
</dbReference>
<reference evidence="3 4" key="1">
    <citation type="submission" date="2019-09" db="EMBL/GenBank/DDBJ databases">
        <title>Phylogeny of genus Pseudoclavibacter and closely related genus.</title>
        <authorList>
            <person name="Li Y."/>
        </authorList>
    </citation>
    <scope>NUCLEOTIDE SEQUENCE [LARGE SCALE GENOMIC DNA]</scope>
    <source>
        <strain evidence="3 4">KCTC 13959</strain>
    </source>
</reference>
<name>A0A7J5BAY0_9MICO</name>
<dbReference type="AlphaFoldDB" id="A0A7J5BAY0"/>
<evidence type="ECO:0000256" key="1">
    <source>
        <dbReference type="ARBA" id="ARBA00022747"/>
    </source>
</evidence>
<organism evidence="3 4">
    <name type="scientific">Gulosibacter chungangensis</name>
    <dbReference type="NCBI Taxonomy" id="979746"/>
    <lineage>
        <taxon>Bacteria</taxon>
        <taxon>Bacillati</taxon>
        <taxon>Actinomycetota</taxon>
        <taxon>Actinomycetes</taxon>
        <taxon>Micrococcales</taxon>
        <taxon>Microbacteriaceae</taxon>
        <taxon>Gulosibacter</taxon>
    </lineage>
</organism>
<evidence type="ECO:0000313" key="3">
    <source>
        <dbReference type="EMBL" id="KAB1643195.1"/>
    </source>
</evidence>
<keyword evidence="1" id="KW-0680">Restriction system</keyword>
<dbReference type="EMBL" id="WBKB01000004">
    <property type="protein sequence ID" value="KAB1643195.1"/>
    <property type="molecule type" value="Genomic_DNA"/>
</dbReference>
<proteinExistence type="predicted"/>
<gene>
    <name evidence="3" type="ORF">F8O05_08190</name>
</gene>
<dbReference type="GO" id="GO:0009307">
    <property type="term" value="P:DNA restriction-modification system"/>
    <property type="evidence" value="ECO:0007669"/>
    <property type="project" value="UniProtKB-KW"/>
</dbReference>
<comment type="caution">
    <text evidence="3">The sequence shown here is derived from an EMBL/GenBank/DDBJ whole genome shotgun (WGS) entry which is preliminary data.</text>
</comment>
<dbReference type="PANTHER" id="PTHR43140">
    <property type="entry name" value="TYPE-1 RESTRICTION ENZYME ECOKI SPECIFICITY PROTEIN"/>
    <property type="match status" value="1"/>
</dbReference>
<dbReference type="GO" id="GO:0003677">
    <property type="term" value="F:DNA binding"/>
    <property type="evidence" value="ECO:0007669"/>
    <property type="project" value="UniProtKB-KW"/>
</dbReference>
<protein>
    <recommendedName>
        <fullName evidence="5">Restriction endonuclease subunit S</fullName>
    </recommendedName>
</protein>
<keyword evidence="4" id="KW-1185">Reference proteome</keyword>
<sequence>MESWTGRLTDSPVVETETIGNAFCDGQILFGKLRPYLAKVWVSDRPGAYVGDFVLLDPDAGFDAHFLGYVMRTPEFIRRVSAESYGSKMPRAEWDQLRYLEVPAPPLDEQRRIADYLDHETAEIDALVDEMKLVLTLLAERTRSDVDSKFATCFEHATIAGLRNQLMEVDERAGDRARADDLLSVSIHRGVTRWVDETDDLPRAEDLSRYKTVRAGDLVLNRMRAFQGAIGVSKWDGIASPDYAVLRPGSGLDPLYAVRLIKSTRFLQEISKNLRGIGSDDSGVVRTPRVSVRDLIRIPVRLPSLVEQKEIVSELDEMETFNLERQRDAQRAIDLAMERRAALISAAVTGQIDVTEKRTPVAEELESTLAEA</sequence>
<accession>A0A7J5BAY0</accession>
<dbReference type="InterPro" id="IPR044946">
    <property type="entry name" value="Restrct_endonuc_typeI_TRD_sf"/>
</dbReference>
<dbReference type="RefSeq" id="WP_158052244.1">
    <property type="nucleotide sequence ID" value="NZ_WBKB01000004.1"/>
</dbReference>
<dbReference type="Proteomes" id="UP000433493">
    <property type="component" value="Unassembled WGS sequence"/>
</dbReference>
<dbReference type="Gene3D" id="3.90.220.20">
    <property type="entry name" value="DNA methylase specificity domains"/>
    <property type="match status" value="2"/>
</dbReference>
<dbReference type="PANTHER" id="PTHR43140:SF1">
    <property type="entry name" value="TYPE I RESTRICTION ENZYME ECOKI SPECIFICITY SUBUNIT"/>
    <property type="match status" value="1"/>
</dbReference>
<dbReference type="InterPro" id="IPR051212">
    <property type="entry name" value="Type-I_RE_S_subunit"/>
</dbReference>
<keyword evidence="2" id="KW-0238">DNA-binding</keyword>
<evidence type="ECO:0000256" key="2">
    <source>
        <dbReference type="ARBA" id="ARBA00023125"/>
    </source>
</evidence>
<evidence type="ECO:0000313" key="4">
    <source>
        <dbReference type="Proteomes" id="UP000433493"/>
    </source>
</evidence>
<evidence type="ECO:0008006" key="5">
    <source>
        <dbReference type="Google" id="ProtNLM"/>
    </source>
</evidence>